<dbReference type="KEGG" id="vg:24620941"/>
<protein>
    <submittedName>
        <fullName evidence="2">Putative scaffolding protein</fullName>
    </submittedName>
</protein>
<evidence type="ECO:0000256" key="1">
    <source>
        <dbReference type="SAM" id="MobiDB-lite"/>
    </source>
</evidence>
<dbReference type="EMBL" id="KJ749827">
    <property type="protein sequence ID" value="AID17692.1"/>
    <property type="molecule type" value="Genomic_DNA"/>
</dbReference>
<feature type="region of interest" description="Disordered" evidence="1">
    <location>
        <begin position="1"/>
        <end position="72"/>
    </location>
</feature>
<reference evidence="2 3" key="2">
    <citation type="journal article" date="2015" name="PLoS ONE">
        <title>Complete Genomic and Lysis-Cassette Characterization of the Novel Phage, KBNP1315, which Infects Avian Pathogenic Escherichia coli (APEC).</title>
        <authorList>
            <person name="Lee J.S."/>
            <person name="Jang H.B."/>
            <person name="Kim K.S."/>
            <person name="Kim T.H."/>
            <person name="Im S.P."/>
            <person name="Kim S.W."/>
            <person name="Lazarte J.M."/>
            <person name="Kim J.S."/>
            <person name="Jung T.S."/>
        </authorList>
    </citation>
    <scope>NUCLEOTIDE SEQUENCE [LARGE SCALE GENOMIC DNA]</scope>
</reference>
<feature type="compositionally biased region" description="Low complexity" evidence="1">
    <location>
        <begin position="43"/>
        <end position="60"/>
    </location>
</feature>
<sequence length="292" mass="31764">MSYEILSVGDQPANNNGTNGNLSTAPEETPATPVEDSNGKPVETTQATTETQTTEQPPEQTTEEPQESVPEYFFGEDQVEIEVPEDIAAAFAEKGIDSNQVLSELFAKGGKFELTPETKAKLDEAFGKPLVDGYLNLYRQQNKLAVDQFKSDAAAQEKLHTEITGDFNTLVGGDEGWSELDKWAAENMSEAELASFNAVMQLPPENWKAQRAVIEAMQIKRGAVVEKTEGTGMGELIGDDGDAGKRNSEGLPQTLTMSEFQSMMGTEKYRKDPAYAARVDAIRRASKQAGIA</sequence>
<feature type="compositionally biased region" description="Polar residues" evidence="1">
    <location>
        <begin position="12"/>
        <end position="26"/>
    </location>
</feature>
<organism evidence="2 3">
    <name type="scientific">Escherichia phage ECBP5</name>
    <dbReference type="NCBI Taxonomy" id="1498172"/>
    <lineage>
        <taxon>Viruses</taxon>
        <taxon>Duplodnaviria</taxon>
        <taxon>Heunggongvirae</taxon>
        <taxon>Uroviricota</taxon>
        <taxon>Caudoviricetes</taxon>
        <taxon>Autographivirales</taxon>
        <taxon>Gajwadongvirus</taxon>
        <taxon>Gajwadongvirus ECBP5</taxon>
    </lineage>
</organism>
<dbReference type="GeneID" id="24620941"/>
<gene>
    <name evidence="2" type="ORF">ECBP5_0038</name>
</gene>
<dbReference type="OrthoDB" id="7909at10239"/>
<dbReference type="Proteomes" id="UP000033808">
    <property type="component" value="Segment"/>
</dbReference>
<evidence type="ECO:0000313" key="2">
    <source>
        <dbReference type="EMBL" id="AID17692.1"/>
    </source>
</evidence>
<name>A0A0F6N5T5_9CAUD</name>
<keyword evidence="3" id="KW-1185">Reference proteome</keyword>
<proteinExistence type="predicted"/>
<dbReference type="RefSeq" id="YP_009146409.1">
    <property type="nucleotide sequence ID" value="NC_027330.1"/>
</dbReference>
<accession>A0A0F6N5T5</accession>
<evidence type="ECO:0000313" key="3">
    <source>
        <dbReference type="Proteomes" id="UP000033808"/>
    </source>
</evidence>
<reference evidence="3" key="1">
    <citation type="submission" date="2014-04" db="EMBL/GenBank/DDBJ databases">
        <title>Complete genome sequence of Escherichia coli phage ECBP5.</title>
        <authorList>
            <person name="Lee J.S."/>
            <person name="Jang H.B."/>
            <person name="Kim K.S."/>
            <person name="Kim T.H."/>
            <person name="Park S.B."/>
            <person name="Nho S.W."/>
            <person name="Yu J.E."/>
            <person name="Yu J.E."/>
            <person name="Im S.P."/>
            <person name="Kim S.W."/>
            <person name="Jung T.S."/>
        </authorList>
    </citation>
    <scope>NUCLEOTIDE SEQUENCE [LARGE SCALE GENOMIC DNA]</scope>
</reference>